<feature type="domain" description="D-isomer specific 2-hydroxyacid dehydrogenase catalytic" evidence="14">
    <location>
        <begin position="8"/>
        <end position="315"/>
    </location>
</feature>
<keyword evidence="9 13" id="KW-0560">Oxidoreductase</keyword>
<name>A0AAD9NI76_RIDPI</name>
<dbReference type="EC" id="1.1.1.95" evidence="4 13"/>
<evidence type="ECO:0000256" key="12">
    <source>
        <dbReference type="ARBA" id="ARBA00048731"/>
    </source>
</evidence>
<dbReference type="PANTHER" id="PTHR42938:SF22">
    <property type="entry name" value="D-3-PHOSPHOGLYCERATE DEHYDROGENASE"/>
    <property type="match status" value="1"/>
</dbReference>
<evidence type="ECO:0000259" key="15">
    <source>
        <dbReference type="Pfam" id="PF02826"/>
    </source>
</evidence>
<dbReference type="AlphaFoldDB" id="A0AAD9NI76"/>
<dbReference type="FunFam" id="3.40.50.720:FF:000616">
    <property type="entry name" value="D-3-phosphoglycerate dehydrogenase 2 chloroplastic"/>
    <property type="match status" value="1"/>
</dbReference>
<dbReference type="FunFam" id="3.40.50.720:FF:000021">
    <property type="entry name" value="D-3-phosphoglycerate dehydrogenase"/>
    <property type="match status" value="1"/>
</dbReference>
<keyword evidence="6" id="KW-0597">Phosphoprotein</keyword>
<comment type="catalytic activity">
    <reaction evidence="12 13">
        <text>(2R)-3-phosphoglycerate + NAD(+) = 3-phosphooxypyruvate + NADH + H(+)</text>
        <dbReference type="Rhea" id="RHEA:12641"/>
        <dbReference type="ChEBI" id="CHEBI:15378"/>
        <dbReference type="ChEBI" id="CHEBI:18110"/>
        <dbReference type="ChEBI" id="CHEBI:57540"/>
        <dbReference type="ChEBI" id="CHEBI:57945"/>
        <dbReference type="ChEBI" id="CHEBI:58272"/>
        <dbReference type="EC" id="1.1.1.95"/>
    </reaction>
</comment>
<evidence type="ECO:0000259" key="14">
    <source>
        <dbReference type="Pfam" id="PF00389"/>
    </source>
</evidence>
<evidence type="ECO:0000313" key="18">
    <source>
        <dbReference type="Proteomes" id="UP001209878"/>
    </source>
</evidence>
<evidence type="ECO:0000256" key="3">
    <source>
        <dbReference type="ARBA" id="ARBA00011881"/>
    </source>
</evidence>
<dbReference type="FunFam" id="3.30.1330.90:FF:000005">
    <property type="entry name" value="D-3-phosphoglycerate dehydrogenase"/>
    <property type="match status" value="1"/>
</dbReference>
<evidence type="ECO:0000256" key="7">
    <source>
        <dbReference type="ARBA" id="ARBA00022605"/>
    </source>
</evidence>
<keyword evidence="18" id="KW-1185">Reference proteome</keyword>
<dbReference type="EMBL" id="JAODUO010001244">
    <property type="protein sequence ID" value="KAK2168084.1"/>
    <property type="molecule type" value="Genomic_DNA"/>
</dbReference>
<dbReference type="InterPro" id="IPR006139">
    <property type="entry name" value="D-isomer_2_OHA_DH_cat_dom"/>
</dbReference>
<reference evidence="17" key="1">
    <citation type="journal article" date="2023" name="Mol. Biol. Evol.">
        <title>Third-Generation Sequencing Reveals the Adaptive Role of the Epigenome in Three Deep-Sea Polychaetes.</title>
        <authorList>
            <person name="Perez M."/>
            <person name="Aroh O."/>
            <person name="Sun Y."/>
            <person name="Lan Y."/>
            <person name="Juniper S.K."/>
            <person name="Young C.R."/>
            <person name="Angers B."/>
            <person name="Qian P.Y."/>
        </authorList>
    </citation>
    <scope>NUCLEOTIDE SEQUENCE</scope>
    <source>
        <strain evidence="17">R07B-5</strain>
    </source>
</reference>
<evidence type="ECO:0000259" key="16">
    <source>
        <dbReference type="Pfam" id="PF19304"/>
    </source>
</evidence>
<feature type="domain" description="D-3-phosphoglycerate dehydrogenase ASB" evidence="16">
    <location>
        <begin position="329"/>
        <end position="438"/>
    </location>
</feature>
<accession>A0AAD9NI76</accession>
<dbReference type="GO" id="GO:0051287">
    <property type="term" value="F:NAD binding"/>
    <property type="evidence" value="ECO:0007669"/>
    <property type="project" value="UniProtKB-UniRule"/>
</dbReference>
<dbReference type="InterPro" id="IPR029752">
    <property type="entry name" value="D-isomer_DH_CS1"/>
</dbReference>
<dbReference type="InterPro" id="IPR006140">
    <property type="entry name" value="D-isomer_DH_NAD-bd"/>
</dbReference>
<dbReference type="PROSITE" id="PS00065">
    <property type="entry name" value="D_2_HYDROXYACID_DH_1"/>
    <property type="match status" value="1"/>
</dbReference>
<dbReference type="InterPro" id="IPR045626">
    <property type="entry name" value="PGDH_ASB_dom"/>
</dbReference>
<evidence type="ECO:0000256" key="9">
    <source>
        <dbReference type="ARBA" id="ARBA00023002"/>
    </source>
</evidence>
<dbReference type="GO" id="GO:0004617">
    <property type="term" value="F:phosphoglycerate dehydrogenase activity"/>
    <property type="evidence" value="ECO:0007669"/>
    <property type="project" value="UniProtKB-EC"/>
</dbReference>
<dbReference type="SUPFAM" id="SSF143548">
    <property type="entry name" value="Serine metabolism enzymes domain"/>
    <property type="match status" value="1"/>
</dbReference>
<evidence type="ECO:0000256" key="13">
    <source>
        <dbReference type="RuleBase" id="RU363003"/>
    </source>
</evidence>
<dbReference type="NCBIfam" id="TIGR01327">
    <property type="entry name" value="PGDH"/>
    <property type="match status" value="1"/>
</dbReference>
<dbReference type="InterPro" id="IPR029009">
    <property type="entry name" value="ASB_dom_sf"/>
</dbReference>
<evidence type="ECO:0000256" key="5">
    <source>
        <dbReference type="ARBA" id="ARBA00021582"/>
    </source>
</evidence>
<sequence>MSFNLRNVLISDEVDDKCVDILRSNGIEVVKNTKLSKEQLISEIPKYDGLIVRSATKATADVIAAATNLKIIGRAGTGVDNIDCDAATKKGIIVMNTPGGNTLSAAEHTCALLMAMSRNIAQGTESLHQGRWDRKKLMGNEVNGKTLAILGLGRIGKEVATRMQAFGMTTIGFDPITPPEVAASFGVKSMSLDEIWPLADYITVHTPLIPQTKNLLNDTTLSKCKKGVKVINCARGGIIDEDALLRALESGQCGGAALDVFVQEPPTESPIIKHPKVTCTPHLGASTLEAQSRVAEDIAKQFVDMVKGKELFGAINAAALANALSPNTRPWVRLGTALGQLGSALLGQISNDTQVKLVTYGSGLENAASYLGAAVLVGVLRPKSQNGLNLVSAPAVAKEMGLKVSTEHQASAPDGLSELVTVTVQQPGGATYTLSGLVGAGVPLLVTLNNANFSPRVALEGTNLVYSSASTSVLGTVVGAVTAAGSTVTSFSSSASLDNQTWSLMQVAPPLGSLDTIKSSVKCVQQVAF</sequence>
<evidence type="ECO:0000256" key="10">
    <source>
        <dbReference type="ARBA" id="ARBA00023027"/>
    </source>
</evidence>
<evidence type="ECO:0000256" key="1">
    <source>
        <dbReference type="ARBA" id="ARBA00005216"/>
    </source>
</evidence>
<dbReference type="Proteomes" id="UP001209878">
    <property type="component" value="Unassembled WGS sequence"/>
</dbReference>
<keyword evidence="8" id="KW-0007">Acetylation</keyword>
<evidence type="ECO:0000313" key="17">
    <source>
        <dbReference type="EMBL" id="KAK2168084.1"/>
    </source>
</evidence>
<dbReference type="Pfam" id="PF00389">
    <property type="entry name" value="2-Hacid_dh"/>
    <property type="match status" value="1"/>
</dbReference>
<dbReference type="Pfam" id="PF19304">
    <property type="entry name" value="PGDH_inter"/>
    <property type="match status" value="1"/>
</dbReference>
<comment type="similarity">
    <text evidence="2 13">Belongs to the D-isomer specific 2-hydroxyacid dehydrogenase family.</text>
</comment>
<evidence type="ECO:0000256" key="2">
    <source>
        <dbReference type="ARBA" id="ARBA00005854"/>
    </source>
</evidence>
<keyword evidence="10 13" id="KW-0520">NAD</keyword>
<dbReference type="Pfam" id="PF02826">
    <property type="entry name" value="2-Hacid_dh_C"/>
    <property type="match status" value="1"/>
</dbReference>
<proteinExistence type="inferred from homology"/>
<dbReference type="InterPro" id="IPR036291">
    <property type="entry name" value="NAD(P)-bd_dom_sf"/>
</dbReference>
<dbReference type="PANTHER" id="PTHR42938">
    <property type="entry name" value="FORMATE DEHYDROGENASE 1"/>
    <property type="match status" value="1"/>
</dbReference>
<feature type="domain" description="D-isomer specific 2-hydroxyacid dehydrogenase NAD-binding" evidence="15">
    <location>
        <begin position="111"/>
        <end position="284"/>
    </location>
</feature>
<evidence type="ECO:0000256" key="6">
    <source>
        <dbReference type="ARBA" id="ARBA00022553"/>
    </source>
</evidence>
<dbReference type="CDD" id="cd12173">
    <property type="entry name" value="PGDH_4"/>
    <property type="match status" value="1"/>
</dbReference>
<dbReference type="SUPFAM" id="SSF52283">
    <property type="entry name" value="Formate/glycerate dehydrogenase catalytic domain-like"/>
    <property type="match status" value="1"/>
</dbReference>
<dbReference type="Gene3D" id="3.40.50.720">
    <property type="entry name" value="NAD(P)-binding Rossmann-like Domain"/>
    <property type="match status" value="2"/>
</dbReference>
<dbReference type="InterPro" id="IPR006236">
    <property type="entry name" value="PGDH"/>
</dbReference>
<dbReference type="SUPFAM" id="SSF51735">
    <property type="entry name" value="NAD(P)-binding Rossmann-fold domains"/>
    <property type="match status" value="1"/>
</dbReference>
<keyword evidence="11 13" id="KW-0718">Serine biosynthesis</keyword>
<evidence type="ECO:0000256" key="4">
    <source>
        <dbReference type="ARBA" id="ARBA00013143"/>
    </source>
</evidence>
<keyword evidence="7 13" id="KW-0028">Amino-acid biosynthesis</keyword>
<dbReference type="Gene3D" id="3.30.1330.90">
    <property type="entry name" value="D-3-phosphoglycerate dehydrogenase, domain 3"/>
    <property type="match status" value="1"/>
</dbReference>
<protein>
    <recommendedName>
        <fullName evidence="5 13">D-3-phosphoglycerate dehydrogenase</fullName>
        <ecNumber evidence="4 13">1.1.1.95</ecNumber>
    </recommendedName>
</protein>
<evidence type="ECO:0000256" key="11">
    <source>
        <dbReference type="ARBA" id="ARBA00023299"/>
    </source>
</evidence>
<comment type="pathway">
    <text evidence="1 13">Amino-acid biosynthesis; L-serine biosynthesis; L-serine from 3-phospho-D-glycerate: step 1/3.</text>
</comment>
<gene>
    <name evidence="17" type="ORF">NP493_1245g00010</name>
</gene>
<dbReference type="GO" id="GO:0006564">
    <property type="term" value="P:L-serine biosynthetic process"/>
    <property type="evidence" value="ECO:0007669"/>
    <property type="project" value="UniProtKB-KW"/>
</dbReference>
<organism evidence="17 18">
    <name type="scientific">Ridgeia piscesae</name>
    <name type="common">Tubeworm</name>
    <dbReference type="NCBI Taxonomy" id="27915"/>
    <lineage>
        <taxon>Eukaryota</taxon>
        <taxon>Metazoa</taxon>
        <taxon>Spiralia</taxon>
        <taxon>Lophotrochozoa</taxon>
        <taxon>Annelida</taxon>
        <taxon>Polychaeta</taxon>
        <taxon>Sedentaria</taxon>
        <taxon>Canalipalpata</taxon>
        <taxon>Sabellida</taxon>
        <taxon>Siboglinidae</taxon>
        <taxon>Ridgeia</taxon>
    </lineage>
</organism>
<evidence type="ECO:0000256" key="8">
    <source>
        <dbReference type="ARBA" id="ARBA00022990"/>
    </source>
</evidence>
<comment type="subunit">
    <text evidence="3">Homotetramer.</text>
</comment>
<comment type="caution">
    <text evidence="17">The sequence shown here is derived from an EMBL/GenBank/DDBJ whole genome shotgun (WGS) entry which is preliminary data.</text>
</comment>